<accession>A0A1I2HAE6</accession>
<evidence type="ECO:0000313" key="4">
    <source>
        <dbReference type="Proteomes" id="UP000236729"/>
    </source>
</evidence>
<dbReference type="EMBL" id="FOME01000024">
    <property type="protein sequence ID" value="SFF25937.1"/>
    <property type="molecule type" value="Genomic_DNA"/>
</dbReference>
<dbReference type="EMBL" id="FNVB01000019">
    <property type="protein sequence ID" value="SEG98534.1"/>
    <property type="molecule type" value="Genomic_DNA"/>
</dbReference>
<evidence type="ECO:0008006" key="5">
    <source>
        <dbReference type="Google" id="ProtNLM"/>
    </source>
</evidence>
<evidence type="ECO:0000313" key="1">
    <source>
        <dbReference type="EMBL" id="SEG98534.1"/>
    </source>
</evidence>
<reference evidence="3 4" key="2">
    <citation type="submission" date="2016-10" db="EMBL/GenBank/DDBJ databases">
        <authorList>
            <person name="Varghese N."/>
            <person name="Submissions S."/>
        </authorList>
    </citation>
    <scope>NUCLEOTIDE SEQUENCE [LARGE SCALE GENOMIC DNA]</scope>
    <source>
        <strain evidence="4">ATCC 20501</strain>
        <strain evidence="2 3">CGMCC 4.3529</strain>
    </source>
</reference>
<reference evidence="1" key="1">
    <citation type="submission" date="2016-10" db="EMBL/GenBank/DDBJ databases">
        <authorList>
            <person name="de Groot N.N."/>
        </authorList>
    </citation>
    <scope>NUCLEOTIDE SEQUENCE [LARGE SCALE GENOMIC DNA]</scope>
    <source>
        <strain evidence="1">ATCC 20501</strain>
    </source>
</reference>
<evidence type="ECO:0000313" key="2">
    <source>
        <dbReference type="EMBL" id="SFF25937.1"/>
    </source>
</evidence>
<gene>
    <name evidence="1" type="ORF">SAMN02982929_07114</name>
    <name evidence="2" type="ORF">SAMN05216506_1247</name>
</gene>
<dbReference type="Proteomes" id="UP000236729">
    <property type="component" value="Unassembled WGS sequence"/>
</dbReference>
<dbReference type="AlphaFoldDB" id="A0A1H6EP64"/>
<evidence type="ECO:0000313" key="3">
    <source>
        <dbReference type="Proteomes" id="UP000199690"/>
    </source>
</evidence>
<sequence length="133" mass="14530">MGFWDGIVDAQQQMVRKATIHTAINAGGSAQAASFSVDIEQIPGLIAKYEEAQDKFMDILEKAQELKNIAPPGDDEVSQKLASSLSEMAGNNEGCLVWAINDARMRIQSQIDQLKAAQSTYQNTDEDASIRQV</sequence>
<dbReference type="SMR" id="A0A1H6EP64"/>
<protein>
    <recommendedName>
        <fullName evidence="5">PE family protein</fullName>
    </recommendedName>
</protein>
<organism evidence="1 4">
    <name type="scientific">Saccharopolyspora kobensis</name>
    <dbReference type="NCBI Taxonomy" id="146035"/>
    <lineage>
        <taxon>Bacteria</taxon>
        <taxon>Bacillati</taxon>
        <taxon>Actinomycetota</taxon>
        <taxon>Actinomycetes</taxon>
        <taxon>Pseudonocardiales</taxon>
        <taxon>Pseudonocardiaceae</taxon>
        <taxon>Saccharopolyspora</taxon>
    </lineage>
</organism>
<proteinExistence type="predicted"/>
<accession>A0A1H6EP64</accession>
<dbReference type="Proteomes" id="UP000199690">
    <property type="component" value="Unassembled WGS sequence"/>
</dbReference>
<dbReference type="RefSeq" id="WP_093358843.1">
    <property type="nucleotide sequence ID" value="NZ_FNVB01000019.1"/>
</dbReference>
<name>A0A1H6EP64_9PSEU</name>
<keyword evidence="3" id="KW-1185">Reference proteome</keyword>